<keyword evidence="2" id="KW-0812">Transmembrane</keyword>
<organism evidence="3 5">
    <name type="scientific">Hirundo rustica rustica</name>
    <dbReference type="NCBI Taxonomy" id="333673"/>
    <lineage>
        <taxon>Eukaryota</taxon>
        <taxon>Metazoa</taxon>
        <taxon>Chordata</taxon>
        <taxon>Craniata</taxon>
        <taxon>Vertebrata</taxon>
        <taxon>Euteleostomi</taxon>
        <taxon>Archelosauria</taxon>
        <taxon>Archosauria</taxon>
        <taxon>Dinosauria</taxon>
        <taxon>Saurischia</taxon>
        <taxon>Theropoda</taxon>
        <taxon>Coelurosauria</taxon>
        <taxon>Aves</taxon>
        <taxon>Neognathae</taxon>
        <taxon>Neoaves</taxon>
        <taxon>Telluraves</taxon>
        <taxon>Australaves</taxon>
        <taxon>Passeriformes</taxon>
        <taxon>Sylvioidea</taxon>
        <taxon>Hirundinidae</taxon>
        <taxon>Hirundo</taxon>
    </lineage>
</organism>
<protein>
    <submittedName>
        <fullName evidence="3">Uncharacterized protein</fullName>
    </submittedName>
</protein>
<evidence type="ECO:0000313" key="5">
    <source>
        <dbReference type="Proteomes" id="UP000269221"/>
    </source>
</evidence>
<keyword evidence="5" id="KW-1185">Reference proteome</keyword>
<evidence type="ECO:0000256" key="2">
    <source>
        <dbReference type="SAM" id="Phobius"/>
    </source>
</evidence>
<proteinExistence type="predicted"/>
<evidence type="ECO:0000256" key="1">
    <source>
        <dbReference type="SAM" id="MobiDB-lite"/>
    </source>
</evidence>
<name>A0A3M0KJC3_HIRRU</name>
<sequence>MLVGHFWALIEILVLLLVLWFGLGKIRHDPDSSDHKERSSCNLVEEEEAEGHNVVAKKEIECNNANVEEDNEDGNDGGSNVEAKAESNAGN</sequence>
<keyword evidence="2" id="KW-1133">Transmembrane helix</keyword>
<gene>
    <name evidence="3" type="ORF">DUI87_10893</name>
    <name evidence="4" type="ORF">DUI87_10896</name>
</gene>
<accession>A0A3M0KJC3</accession>
<feature type="region of interest" description="Disordered" evidence="1">
    <location>
        <begin position="65"/>
        <end position="91"/>
    </location>
</feature>
<comment type="caution">
    <text evidence="3">The sequence shown here is derived from an EMBL/GenBank/DDBJ whole genome shotgun (WGS) entry which is preliminary data.</text>
</comment>
<dbReference type="Proteomes" id="UP000269221">
    <property type="component" value="Unassembled WGS sequence"/>
</dbReference>
<dbReference type="EMBL" id="QRBI01000106">
    <property type="protein sequence ID" value="RMC13358.1"/>
    <property type="molecule type" value="Genomic_DNA"/>
</dbReference>
<dbReference type="AlphaFoldDB" id="A0A3M0KJC3"/>
<keyword evidence="2" id="KW-0472">Membrane</keyword>
<dbReference type="STRING" id="333673.A0A3M0KJC3"/>
<dbReference type="EMBL" id="QRBI01000106">
    <property type="protein sequence ID" value="RMC13361.1"/>
    <property type="molecule type" value="Genomic_DNA"/>
</dbReference>
<evidence type="ECO:0000313" key="3">
    <source>
        <dbReference type="EMBL" id="RMC13358.1"/>
    </source>
</evidence>
<evidence type="ECO:0000313" key="4">
    <source>
        <dbReference type="EMBL" id="RMC13361.1"/>
    </source>
</evidence>
<feature type="transmembrane region" description="Helical" evidence="2">
    <location>
        <begin position="6"/>
        <end position="23"/>
    </location>
</feature>
<reference evidence="3 5" key="1">
    <citation type="submission" date="2018-07" db="EMBL/GenBank/DDBJ databases">
        <title>A high quality draft genome assembly of the barn swallow (H. rustica rustica).</title>
        <authorList>
            <person name="Formenti G."/>
            <person name="Chiara M."/>
            <person name="Poveda L."/>
            <person name="Francoijs K.-J."/>
            <person name="Bonisoli-Alquati A."/>
            <person name="Canova L."/>
            <person name="Gianfranceschi L."/>
            <person name="Horner D.S."/>
            <person name="Saino N."/>
        </authorList>
    </citation>
    <scope>NUCLEOTIDE SEQUENCE [LARGE SCALE GENOMIC DNA]</scope>
    <source>
        <strain evidence="3">Chelidonia</strain>
        <tissue evidence="3">Blood</tissue>
    </source>
</reference>